<reference evidence="3 4" key="1">
    <citation type="submission" date="2018-02" db="EMBL/GenBank/DDBJ databases">
        <title>Complete genome of the streamlined marine actinobacterium Pontimonas salivibrio CL-TW6 adapted to coastal planktonic lifestype.</title>
        <authorList>
            <person name="Cho B.C."/>
            <person name="Hardies S.C."/>
            <person name="Jang G.I."/>
            <person name="Hwang C.Y."/>
        </authorList>
    </citation>
    <scope>NUCLEOTIDE SEQUENCE [LARGE SCALE GENOMIC DNA]</scope>
    <source>
        <strain evidence="3 4">CL-TW6</strain>
    </source>
</reference>
<organism evidence="3 4">
    <name type="scientific">Pontimonas salivibrio</name>
    <dbReference type="NCBI Taxonomy" id="1159327"/>
    <lineage>
        <taxon>Bacteria</taxon>
        <taxon>Bacillati</taxon>
        <taxon>Actinomycetota</taxon>
        <taxon>Actinomycetes</taxon>
        <taxon>Micrococcales</taxon>
        <taxon>Microbacteriaceae</taxon>
        <taxon>Pontimonas</taxon>
    </lineage>
</organism>
<dbReference type="CDD" id="cd12797">
    <property type="entry name" value="M23_peptidase"/>
    <property type="match status" value="1"/>
</dbReference>
<dbReference type="RefSeq" id="WP_104914134.1">
    <property type="nucleotide sequence ID" value="NZ_CP026923.1"/>
</dbReference>
<proteinExistence type="predicted"/>
<dbReference type="SUPFAM" id="SSF51261">
    <property type="entry name" value="Duplicated hybrid motif"/>
    <property type="match status" value="1"/>
</dbReference>
<dbReference type="InterPro" id="IPR050570">
    <property type="entry name" value="Cell_wall_metabolism_enzyme"/>
</dbReference>
<protein>
    <submittedName>
        <fullName evidence="3">M23 peptidase</fullName>
    </submittedName>
</protein>
<dbReference type="PANTHER" id="PTHR21666">
    <property type="entry name" value="PEPTIDASE-RELATED"/>
    <property type="match status" value="1"/>
</dbReference>
<dbReference type="KEGG" id="psai:C3B54_111763"/>
<gene>
    <name evidence="3" type="ORF">C3B54_111763</name>
</gene>
<dbReference type="Pfam" id="PF01551">
    <property type="entry name" value="Peptidase_M23"/>
    <property type="match status" value="1"/>
</dbReference>
<dbReference type="PANTHER" id="PTHR21666:SF270">
    <property type="entry name" value="MUREIN HYDROLASE ACTIVATOR ENVC"/>
    <property type="match status" value="1"/>
</dbReference>
<keyword evidence="4" id="KW-1185">Reference proteome</keyword>
<evidence type="ECO:0000313" key="3">
    <source>
        <dbReference type="EMBL" id="AVG24686.1"/>
    </source>
</evidence>
<evidence type="ECO:0000259" key="2">
    <source>
        <dbReference type="Pfam" id="PF01551"/>
    </source>
</evidence>
<feature type="compositionally biased region" description="Polar residues" evidence="1">
    <location>
        <begin position="66"/>
        <end position="77"/>
    </location>
</feature>
<evidence type="ECO:0000313" key="4">
    <source>
        <dbReference type="Proteomes" id="UP000243077"/>
    </source>
</evidence>
<dbReference type="EMBL" id="CP026923">
    <property type="protein sequence ID" value="AVG24686.1"/>
    <property type="molecule type" value="Genomic_DNA"/>
</dbReference>
<dbReference type="OrthoDB" id="1099523at2"/>
<dbReference type="GO" id="GO:0004222">
    <property type="term" value="F:metalloendopeptidase activity"/>
    <property type="evidence" value="ECO:0007669"/>
    <property type="project" value="TreeGrafter"/>
</dbReference>
<dbReference type="Proteomes" id="UP000243077">
    <property type="component" value="Chromosome"/>
</dbReference>
<dbReference type="InterPro" id="IPR016047">
    <property type="entry name" value="M23ase_b-sheet_dom"/>
</dbReference>
<feature type="region of interest" description="Disordered" evidence="1">
    <location>
        <begin position="1"/>
        <end position="145"/>
    </location>
</feature>
<dbReference type="AlphaFoldDB" id="A0A2L2BSP3"/>
<feature type="compositionally biased region" description="Polar residues" evidence="1">
    <location>
        <begin position="27"/>
        <end position="38"/>
    </location>
</feature>
<dbReference type="Gene3D" id="2.70.70.10">
    <property type="entry name" value="Glucose Permease (Domain IIA)"/>
    <property type="match status" value="1"/>
</dbReference>
<name>A0A2L2BSP3_9MICO</name>
<sequence>MTNASQPPFPSRRELRATQRAAKADAQPSNGLTPQQQAKAAAGEDEAHQTGISALTGPAPHINDAGTHTATQSVPTTETDDHANSATTDRLAVDREHPRHRLRERGGWRDAKHSGPKHTSTKHGESRESFSLTLKPSKKSDGLPAKTPGQRLLSVGTLIAAPLLLVGVSMPANLFYGSDQLTPAIANEAPRSLAVEDSSQPFVASSSVASVEGIRRESWSVTSYAEVLRAKYGGRALSYETSGQGPVRWPFPVAVQISSGFGARVAPCRYCSSYHRGVDFVPGRGAPIYAIADGVVTQQEFSGGYGEHAYIEHTINGQTVLSVYAHMESGSSPLDVGDRVEVGDFVGLVGNTGISTGPHLHFEVRIDGVYLDPFAYLQANAS</sequence>
<feature type="compositionally biased region" description="Basic and acidic residues" evidence="1">
    <location>
        <begin position="104"/>
        <end position="113"/>
    </location>
</feature>
<feature type="domain" description="M23ase beta-sheet core" evidence="2">
    <location>
        <begin position="274"/>
        <end position="373"/>
    </location>
</feature>
<evidence type="ECO:0000256" key="1">
    <source>
        <dbReference type="SAM" id="MobiDB-lite"/>
    </source>
</evidence>
<dbReference type="InterPro" id="IPR011055">
    <property type="entry name" value="Dup_hybrid_motif"/>
</dbReference>
<accession>A0A2L2BSP3</accession>